<evidence type="ECO:0000256" key="2">
    <source>
        <dbReference type="ARBA" id="ARBA00010141"/>
    </source>
</evidence>
<dbReference type="SUPFAM" id="SSF56327">
    <property type="entry name" value="LDH C-terminal domain-like"/>
    <property type="match status" value="1"/>
</dbReference>
<keyword evidence="10" id="KW-0533">Nickel</keyword>
<dbReference type="RefSeq" id="WP_191160724.1">
    <property type="nucleotide sequence ID" value="NZ_JACXAI010000032.1"/>
</dbReference>
<dbReference type="InterPro" id="IPR036291">
    <property type="entry name" value="NAD(P)-bd_dom_sf"/>
</dbReference>
<keyword evidence="15" id="KW-1185">Reference proteome</keyword>
<evidence type="ECO:0000256" key="10">
    <source>
        <dbReference type="PIRSR" id="PIRSR601088-3"/>
    </source>
</evidence>
<dbReference type="EMBL" id="JACXAI010000032">
    <property type="protein sequence ID" value="MBD1382480.1"/>
    <property type="molecule type" value="Genomic_DNA"/>
</dbReference>
<comment type="cofactor">
    <cofactor evidence="12">
        <name>NAD(+)</name>
        <dbReference type="ChEBI" id="CHEBI:57540"/>
    </cofactor>
    <text evidence="12">Binds 1 NAD(+) per subunit.</text>
</comment>
<evidence type="ECO:0000256" key="3">
    <source>
        <dbReference type="ARBA" id="ARBA00022723"/>
    </source>
</evidence>
<dbReference type="InterPro" id="IPR015955">
    <property type="entry name" value="Lactate_DH/Glyco_Ohase_4_C"/>
</dbReference>
<feature type="binding site" evidence="10">
    <location>
        <position position="177"/>
    </location>
    <ligand>
        <name>Mn(2+)</name>
        <dbReference type="ChEBI" id="CHEBI:29035"/>
    </ligand>
</feature>
<evidence type="ECO:0000256" key="12">
    <source>
        <dbReference type="RuleBase" id="RU361152"/>
    </source>
</evidence>
<protein>
    <submittedName>
        <fullName evidence="14">Alpha-glucosidase/alpha-galactosidase</fullName>
    </submittedName>
</protein>
<dbReference type="Pfam" id="PF02056">
    <property type="entry name" value="Glyco_hydro_4"/>
    <property type="match status" value="1"/>
</dbReference>
<keyword evidence="10" id="KW-0170">Cobalt</keyword>
<dbReference type="InterPro" id="IPR053715">
    <property type="entry name" value="GH4_Enzyme_sf"/>
</dbReference>
<accession>A0A926NK04</accession>
<comment type="similarity">
    <text evidence="2 12">Belongs to the glycosyl hydrolase 4 family.</text>
</comment>
<feature type="binding site" evidence="10">
    <location>
        <position position="214"/>
    </location>
    <ligand>
        <name>Mn(2+)</name>
        <dbReference type="ChEBI" id="CHEBI:29035"/>
    </ligand>
</feature>
<dbReference type="InterPro" id="IPR001088">
    <property type="entry name" value="Glyco_hydro_4"/>
</dbReference>
<dbReference type="PRINTS" id="PR00732">
    <property type="entry name" value="GLHYDRLASE4"/>
</dbReference>
<dbReference type="GO" id="GO:0004553">
    <property type="term" value="F:hydrolase activity, hydrolyzing O-glycosyl compounds"/>
    <property type="evidence" value="ECO:0007669"/>
    <property type="project" value="InterPro"/>
</dbReference>
<evidence type="ECO:0000256" key="11">
    <source>
        <dbReference type="PIRSR" id="PIRSR601088-4"/>
    </source>
</evidence>
<evidence type="ECO:0000256" key="7">
    <source>
        <dbReference type="ARBA" id="ARBA00023277"/>
    </source>
</evidence>
<dbReference type="GO" id="GO:0005975">
    <property type="term" value="P:carbohydrate metabolic process"/>
    <property type="evidence" value="ECO:0007669"/>
    <property type="project" value="InterPro"/>
</dbReference>
<gene>
    <name evidence="14" type="ORF">IC621_19950</name>
</gene>
<feature type="domain" description="Glycosyl hydrolase family 4 C-terminal" evidence="13">
    <location>
        <begin position="209"/>
        <end position="434"/>
    </location>
</feature>
<feature type="binding site" evidence="9">
    <location>
        <position position="155"/>
    </location>
    <ligand>
        <name>substrate</name>
    </ligand>
</feature>
<evidence type="ECO:0000256" key="4">
    <source>
        <dbReference type="ARBA" id="ARBA00022801"/>
    </source>
</evidence>
<evidence type="ECO:0000259" key="13">
    <source>
        <dbReference type="Pfam" id="PF11975"/>
    </source>
</evidence>
<evidence type="ECO:0000256" key="8">
    <source>
        <dbReference type="ARBA" id="ARBA00023295"/>
    </source>
</evidence>
<keyword evidence="8 12" id="KW-0326">Glycosidase</keyword>
<evidence type="ECO:0000313" key="15">
    <source>
        <dbReference type="Proteomes" id="UP000626844"/>
    </source>
</evidence>
<proteinExistence type="inferred from homology"/>
<keyword evidence="5 12" id="KW-0520">NAD</keyword>
<feature type="site" description="Increases basicity of active site Tyr" evidence="11">
    <location>
        <position position="117"/>
    </location>
</feature>
<keyword evidence="6 10" id="KW-0464">Manganese</keyword>
<keyword evidence="7" id="KW-0119">Carbohydrate metabolism</keyword>
<keyword evidence="3 10" id="KW-0479">Metal-binding</keyword>
<keyword evidence="10" id="KW-0408">Iron</keyword>
<evidence type="ECO:0000256" key="6">
    <source>
        <dbReference type="ARBA" id="ARBA00023211"/>
    </source>
</evidence>
<dbReference type="GO" id="GO:0046872">
    <property type="term" value="F:metal ion binding"/>
    <property type="evidence" value="ECO:0007669"/>
    <property type="project" value="UniProtKB-KW"/>
</dbReference>
<dbReference type="PROSITE" id="PS01324">
    <property type="entry name" value="GLYCOSYL_HYDROL_F4"/>
    <property type="match status" value="1"/>
</dbReference>
<dbReference type="PANTHER" id="PTHR32092:SF2">
    <property type="entry name" value="ALPHA-GALACTURONIDASE"/>
    <property type="match status" value="1"/>
</dbReference>
<sequence>MSQKTVNDVQIAYIGGGSQGWAWGLMSDLAMEKQISGKVKLYDIHYDAAYQNEVIGNQLNERSDVVGKWRYEAVRKLEDALEGANFVIISILPGTFEEMKSDVHLPEKYGIYQSVGDTVGPGGLIRALRTIPLFVKIAEHIQKYAPKSWVINYTNPMSLCTRALYHTFPEIKAIGCCHEVFGTQKLLAQMVELLCGIEKVSREEIEVNVLGINHFTWIDQASYTGKDLLPLYREFVDKYYETGYEGSEEGHWMNNHFASAERVKFDLFKRFKVIAAAGDRHLAEFMPNTWYLENPQKVKEWKFGLTPVQWRIENKKRLVEKGYRLSKGEESFQIDPTGEEGVEIIKSLLGLRKMISNVNIPNTGQMKDVPLDSIVETNAIVSYNSVRPVLAGKLPAPVHKMIIEHIYNQETILQAALTKDKEIALQAFLQDPLVSSNSPEQNAELFEEMLSHTKNYLEGWNIHQKVN</sequence>
<dbReference type="Pfam" id="PF11975">
    <property type="entry name" value="Glyco_hydro_4C"/>
    <property type="match status" value="1"/>
</dbReference>
<comment type="caution">
    <text evidence="14">The sequence shown here is derived from an EMBL/GenBank/DDBJ whole genome shotgun (WGS) entry which is preliminary data.</text>
</comment>
<organism evidence="14 15">
    <name type="scientific">Metabacillus arenae</name>
    <dbReference type="NCBI Taxonomy" id="2771434"/>
    <lineage>
        <taxon>Bacteria</taxon>
        <taxon>Bacillati</taxon>
        <taxon>Bacillota</taxon>
        <taxon>Bacilli</taxon>
        <taxon>Bacillales</taxon>
        <taxon>Bacillaceae</taxon>
        <taxon>Metabacillus</taxon>
    </lineage>
</organism>
<dbReference type="PANTHER" id="PTHR32092">
    <property type="entry name" value="6-PHOSPHO-BETA-GLUCOSIDASE-RELATED"/>
    <property type="match status" value="1"/>
</dbReference>
<evidence type="ECO:0000313" key="14">
    <source>
        <dbReference type="EMBL" id="MBD1382480.1"/>
    </source>
</evidence>
<dbReference type="InterPro" id="IPR022616">
    <property type="entry name" value="Glyco_hydro_4_C"/>
</dbReference>
<evidence type="ECO:0000256" key="9">
    <source>
        <dbReference type="PIRSR" id="PIRSR601088-2"/>
    </source>
</evidence>
<dbReference type="SUPFAM" id="SSF51735">
    <property type="entry name" value="NAD(P)-binding Rossmann-fold domains"/>
    <property type="match status" value="1"/>
</dbReference>
<evidence type="ECO:0000256" key="5">
    <source>
        <dbReference type="ARBA" id="ARBA00023027"/>
    </source>
</evidence>
<dbReference type="Gene3D" id="3.90.1820.10">
    <property type="entry name" value="AglA-like glucosidase"/>
    <property type="match status" value="1"/>
</dbReference>
<dbReference type="Proteomes" id="UP000626844">
    <property type="component" value="Unassembled WGS sequence"/>
</dbReference>
<reference evidence="14" key="1">
    <citation type="submission" date="2020-09" db="EMBL/GenBank/DDBJ databases">
        <title>A novel bacterium of genus Bacillus, isolated from South China Sea.</title>
        <authorList>
            <person name="Huang H."/>
            <person name="Mo K."/>
            <person name="Hu Y."/>
        </authorList>
    </citation>
    <scope>NUCLEOTIDE SEQUENCE</scope>
    <source>
        <strain evidence="14">IB182487</strain>
    </source>
</reference>
<evidence type="ECO:0000256" key="1">
    <source>
        <dbReference type="ARBA" id="ARBA00001936"/>
    </source>
</evidence>
<comment type="cofactor">
    <cofactor evidence="1">
        <name>Mn(2+)</name>
        <dbReference type="ChEBI" id="CHEBI:29035"/>
    </cofactor>
</comment>
<dbReference type="GO" id="GO:0016616">
    <property type="term" value="F:oxidoreductase activity, acting on the CH-OH group of donors, NAD or NADP as acceptor"/>
    <property type="evidence" value="ECO:0007669"/>
    <property type="project" value="InterPro"/>
</dbReference>
<name>A0A926NK04_9BACI</name>
<dbReference type="InterPro" id="IPR019802">
    <property type="entry name" value="GlycHydrolase_4_CS"/>
</dbReference>
<dbReference type="AlphaFoldDB" id="A0A926NK04"/>
<keyword evidence="4 12" id="KW-0378">Hydrolase</keyword>